<sequence length="223" mass="24645">MSTLAAAQPAAGSVENGGETVTEPLVAIPLYQTRVLESCFRHTNRAAQETRWLLSTFLDLYGDSLRPTTVYDIGTIAVEKAETLVFYLSGRSQTHHRKHRSLNLTHPLLHALVSGGSNCVLHYNAQHRSQPLEERAAQNEARCPESRRLNMAGEGVKIQPRSGLRAIEPLACSRPIFGRTASVCSNIMESLGVPWTEPRAEPPRLKEYAHDTHENACRGPRGD</sequence>
<dbReference type="KEGG" id="cfj:CFIO01_05233"/>
<gene>
    <name evidence="2" type="ORF">CFIO01_05233</name>
</gene>
<dbReference type="HOGENOM" id="CLU_1240029_0_0_1"/>
<evidence type="ECO:0000256" key="1">
    <source>
        <dbReference type="SAM" id="MobiDB-lite"/>
    </source>
</evidence>
<feature type="region of interest" description="Disordered" evidence="1">
    <location>
        <begin position="198"/>
        <end position="223"/>
    </location>
</feature>
<reference evidence="2 3" key="1">
    <citation type="submission" date="2014-02" db="EMBL/GenBank/DDBJ databases">
        <title>The genome sequence of Colletotrichum fioriniae PJ7.</title>
        <authorList>
            <person name="Baroncelli R."/>
            <person name="Thon M.R."/>
        </authorList>
    </citation>
    <scope>NUCLEOTIDE SEQUENCE [LARGE SCALE GENOMIC DNA]</scope>
    <source>
        <strain evidence="2 3">PJ7</strain>
    </source>
</reference>
<organism evidence="2 3">
    <name type="scientific">Colletotrichum fioriniae PJ7</name>
    <dbReference type="NCBI Taxonomy" id="1445577"/>
    <lineage>
        <taxon>Eukaryota</taxon>
        <taxon>Fungi</taxon>
        <taxon>Dikarya</taxon>
        <taxon>Ascomycota</taxon>
        <taxon>Pezizomycotina</taxon>
        <taxon>Sordariomycetes</taxon>
        <taxon>Hypocreomycetidae</taxon>
        <taxon>Glomerellales</taxon>
        <taxon>Glomerellaceae</taxon>
        <taxon>Colletotrichum</taxon>
        <taxon>Colletotrichum acutatum species complex</taxon>
    </lineage>
</organism>
<dbReference type="AlphaFoldDB" id="A0A010R187"/>
<evidence type="ECO:0000313" key="3">
    <source>
        <dbReference type="Proteomes" id="UP000020467"/>
    </source>
</evidence>
<name>A0A010R187_9PEZI</name>
<proteinExistence type="predicted"/>
<evidence type="ECO:0000313" key="2">
    <source>
        <dbReference type="EMBL" id="EXF82510.1"/>
    </source>
</evidence>
<dbReference type="Proteomes" id="UP000020467">
    <property type="component" value="Unassembled WGS sequence"/>
</dbReference>
<keyword evidence="3" id="KW-1185">Reference proteome</keyword>
<accession>A0A010R187</accession>
<protein>
    <submittedName>
        <fullName evidence="2">Uncharacterized protein</fullName>
    </submittedName>
</protein>
<comment type="caution">
    <text evidence="2">The sequence shown here is derived from an EMBL/GenBank/DDBJ whole genome shotgun (WGS) entry which is preliminary data.</text>
</comment>
<dbReference type="EMBL" id="JARH01000319">
    <property type="protein sequence ID" value="EXF82510.1"/>
    <property type="molecule type" value="Genomic_DNA"/>
</dbReference>